<sequence length="153" mass="17186">MTEIQLFLSHAIQLEREAAARYVELAAAMENLGNHEVASFFAKMAIYARRHLDEAVERGGLHEIPAMDRNAFRWPGGESPEAPELDDIHPLMDVQSALLLALEGEHRSQRFYSQVCSLTQDDTVRVVAAEFSIEEAEHVALLQNWLQRSSVAS</sequence>
<dbReference type="RefSeq" id="WP_345920919.1">
    <property type="nucleotide sequence ID" value="NZ_JBDIVE010000010.1"/>
</dbReference>
<accession>A0ABU9Z233</accession>
<dbReference type="InterPro" id="IPR009078">
    <property type="entry name" value="Ferritin-like_SF"/>
</dbReference>
<dbReference type="Gene3D" id="1.20.1260.10">
    <property type="match status" value="1"/>
</dbReference>
<dbReference type="InterPro" id="IPR009040">
    <property type="entry name" value="Ferritin-like_diiron"/>
</dbReference>
<evidence type="ECO:0000313" key="3">
    <source>
        <dbReference type="Proteomes" id="UP001410394"/>
    </source>
</evidence>
<dbReference type="CDD" id="cd01045">
    <property type="entry name" value="Ferritin_like_AB"/>
    <property type="match status" value="1"/>
</dbReference>
<organism evidence="2 3">
    <name type="scientific">Uliginosibacterium sediminicola</name>
    <dbReference type="NCBI Taxonomy" id="2024550"/>
    <lineage>
        <taxon>Bacteria</taxon>
        <taxon>Pseudomonadati</taxon>
        <taxon>Pseudomonadota</taxon>
        <taxon>Betaproteobacteria</taxon>
        <taxon>Rhodocyclales</taxon>
        <taxon>Zoogloeaceae</taxon>
        <taxon>Uliginosibacterium</taxon>
    </lineage>
</organism>
<dbReference type="EMBL" id="JBDIVE010000010">
    <property type="protein sequence ID" value="MEN3070144.1"/>
    <property type="molecule type" value="Genomic_DNA"/>
</dbReference>
<dbReference type="Proteomes" id="UP001410394">
    <property type="component" value="Unassembled WGS sequence"/>
</dbReference>
<feature type="domain" description="Ferritin-like diiron" evidence="1">
    <location>
        <begin position="1"/>
        <end position="153"/>
    </location>
</feature>
<keyword evidence="3" id="KW-1185">Reference proteome</keyword>
<proteinExistence type="predicted"/>
<reference evidence="2 3" key="1">
    <citation type="journal article" date="2018" name="Int. J. Syst. Evol. Microbiol.">
        <title>Uliginosibacterium sediminicola sp. nov., isolated from freshwater sediment.</title>
        <authorList>
            <person name="Hwang W.M."/>
            <person name="Kim S.M."/>
            <person name="Kang K."/>
            <person name="Ahn T.Y."/>
        </authorList>
    </citation>
    <scope>NUCLEOTIDE SEQUENCE [LARGE SCALE GENOMIC DNA]</scope>
    <source>
        <strain evidence="2 3">M1-21</strain>
    </source>
</reference>
<dbReference type="InterPro" id="IPR008331">
    <property type="entry name" value="Ferritin_DPS_dom"/>
</dbReference>
<dbReference type="InterPro" id="IPR012347">
    <property type="entry name" value="Ferritin-like"/>
</dbReference>
<dbReference type="Pfam" id="PF00210">
    <property type="entry name" value="Ferritin"/>
    <property type="match status" value="1"/>
</dbReference>
<name>A0ABU9Z233_9RHOO</name>
<evidence type="ECO:0000259" key="1">
    <source>
        <dbReference type="PROSITE" id="PS50905"/>
    </source>
</evidence>
<dbReference type="SUPFAM" id="SSF47240">
    <property type="entry name" value="Ferritin-like"/>
    <property type="match status" value="1"/>
</dbReference>
<comment type="caution">
    <text evidence="2">The sequence shown here is derived from an EMBL/GenBank/DDBJ whole genome shotgun (WGS) entry which is preliminary data.</text>
</comment>
<dbReference type="PROSITE" id="PS50905">
    <property type="entry name" value="FERRITIN_LIKE"/>
    <property type="match status" value="1"/>
</dbReference>
<gene>
    <name evidence="2" type="ORF">ABDB84_16795</name>
</gene>
<evidence type="ECO:0000313" key="2">
    <source>
        <dbReference type="EMBL" id="MEN3070144.1"/>
    </source>
</evidence>
<protein>
    <submittedName>
        <fullName evidence="2">Ferritin family protein</fullName>
    </submittedName>
</protein>